<reference evidence="3" key="1">
    <citation type="submission" date="2016-11" db="EMBL/GenBank/DDBJ databases">
        <authorList>
            <person name="Varghese N."/>
            <person name="Submissions S."/>
        </authorList>
    </citation>
    <scope>NUCLEOTIDE SEQUENCE [LARGE SCALE GENOMIC DNA]</scope>
    <source>
        <strain evidence="3">DSM 29326</strain>
    </source>
</reference>
<dbReference type="AlphaFoldDB" id="A0A1M5BX29"/>
<evidence type="ECO:0000313" key="2">
    <source>
        <dbReference type="EMBL" id="SHF47074.1"/>
    </source>
</evidence>
<dbReference type="NCBIfam" id="TIGR03177">
    <property type="entry name" value="pilus_cpaB"/>
    <property type="match status" value="1"/>
</dbReference>
<feature type="domain" description="SAF" evidence="1">
    <location>
        <begin position="48"/>
        <end position="116"/>
    </location>
</feature>
<accession>A0A1M5BX29</accession>
<organism evidence="2 3">
    <name type="scientific">Loktanella atrilutea</name>
    <dbReference type="NCBI Taxonomy" id="366533"/>
    <lineage>
        <taxon>Bacteria</taxon>
        <taxon>Pseudomonadati</taxon>
        <taxon>Pseudomonadota</taxon>
        <taxon>Alphaproteobacteria</taxon>
        <taxon>Rhodobacterales</taxon>
        <taxon>Roseobacteraceae</taxon>
        <taxon>Loktanella</taxon>
    </lineage>
</organism>
<sequence>MRLVFSLVLALGIALAGFAVYMVKGYVADTESALLAERARTAQVVETVDVLAVSKPLAFGDTLSTDDIVVVKYAKSFLPQGTFATKEDLFPEGLDQSRSVLRPMEVNEVVLASNVTAPGQIASITQQLRPMMRAFTIRVDASTAVSGFLRPGNRVDIYWTGKVSPNAADETHLIGSSIELIAIDQSTDRNKIDTAIPSTVTVQVSADDVARLAQAQSEGKLSLSLVGSDSAQNVVADGEQAITLPKAPEAPVVVAEVPAEAPAAPKSCYTTVRRGTEKVQMEIACTN</sequence>
<dbReference type="CDD" id="cd11614">
    <property type="entry name" value="SAF_CpaB_FlgA_like"/>
    <property type="match status" value="1"/>
</dbReference>
<dbReference type="InterPro" id="IPR013974">
    <property type="entry name" value="SAF"/>
</dbReference>
<evidence type="ECO:0000259" key="1">
    <source>
        <dbReference type="SMART" id="SM00858"/>
    </source>
</evidence>
<dbReference type="OrthoDB" id="163768at2"/>
<dbReference type="InterPro" id="IPR017592">
    <property type="entry name" value="Pilus_assmbl_Flp-typ_CpaB"/>
</dbReference>
<protein>
    <submittedName>
        <fullName evidence="2">Pilus assembly protein CpaB</fullName>
    </submittedName>
</protein>
<dbReference type="InterPro" id="IPR031571">
    <property type="entry name" value="RcpC_dom"/>
</dbReference>
<keyword evidence="3" id="KW-1185">Reference proteome</keyword>
<dbReference type="SMART" id="SM00858">
    <property type="entry name" value="SAF"/>
    <property type="match status" value="1"/>
</dbReference>
<dbReference type="STRING" id="366533.SAMN05444339_106214"/>
<proteinExistence type="predicted"/>
<dbReference type="Proteomes" id="UP000183987">
    <property type="component" value="Unassembled WGS sequence"/>
</dbReference>
<evidence type="ECO:0000313" key="3">
    <source>
        <dbReference type="Proteomes" id="UP000183987"/>
    </source>
</evidence>
<dbReference type="RefSeq" id="WP_072857854.1">
    <property type="nucleotide sequence ID" value="NZ_FQUE01000006.1"/>
</dbReference>
<gene>
    <name evidence="2" type="ORF">SAMN05444339_106214</name>
</gene>
<name>A0A1M5BX29_LOKAT</name>
<dbReference type="Pfam" id="PF16976">
    <property type="entry name" value="RcpC"/>
    <property type="match status" value="1"/>
</dbReference>
<dbReference type="EMBL" id="FQUE01000006">
    <property type="protein sequence ID" value="SHF47074.1"/>
    <property type="molecule type" value="Genomic_DNA"/>
</dbReference>